<feature type="domain" description="SGS" evidence="1">
    <location>
        <begin position="62"/>
        <end position="158"/>
    </location>
</feature>
<dbReference type="SUPFAM" id="SSF49764">
    <property type="entry name" value="HSP20-like chaperones"/>
    <property type="match status" value="1"/>
</dbReference>
<dbReference type="EMBL" id="PITJ01000325">
    <property type="protein sequence ID" value="TBU03259.1"/>
    <property type="molecule type" value="Genomic_DNA"/>
</dbReference>
<gene>
    <name evidence="3" type="ORF">CWI37_0325p0030</name>
</gene>
<dbReference type="GO" id="GO:0051087">
    <property type="term" value="F:protein-folding chaperone binding"/>
    <property type="evidence" value="ECO:0007669"/>
    <property type="project" value="InterPro"/>
</dbReference>
<dbReference type="InterPro" id="IPR007052">
    <property type="entry name" value="CS_dom"/>
</dbReference>
<evidence type="ECO:0000259" key="2">
    <source>
        <dbReference type="PROSITE" id="PS51203"/>
    </source>
</evidence>
<feature type="domain" description="CS" evidence="2">
    <location>
        <begin position="1"/>
        <end position="77"/>
    </location>
</feature>
<dbReference type="InterPro" id="IPR044563">
    <property type="entry name" value="Sgt1-like"/>
</dbReference>
<organism evidence="3 4">
    <name type="scientific">Hamiltosporidium tvaerminnensis</name>
    <dbReference type="NCBI Taxonomy" id="1176355"/>
    <lineage>
        <taxon>Eukaryota</taxon>
        <taxon>Fungi</taxon>
        <taxon>Fungi incertae sedis</taxon>
        <taxon>Microsporidia</taxon>
        <taxon>Dubosqiidae</taxon>
        <taxon>Hamiltosporidium</taxon>
    </lineage>
</organism>
<name>A0A4Q9L6J2_9MICR</name>
<sequence length="158" mass="18444">MFDWHENKQTITIVIYSTQCDIKNIKPFIDGKKLVINQEISIQLYKDVSDKVFIKEYDNKVEIVLTKCVEERWDTLLPINGNKNEDFRIKSENVDLQEISDDKEDQTALSFFQKIYEKSSDDVKRAMRKSFLESEGTVLSTNWDDVGNKKVDPASKKP</sequence>
<dbReference type="PROSITE" id="PS51048">
    <property type="entry name" value="SGS"/>
    <property type="match status" value="1"/>
</dbReference>
<dbReference type="PROSITE" id="PS51203">
    <property type="entry name" value="CS"/>
    <property type="match status" value="1"/>
</dbReference>
<reference evidence="3 4" key="1">
    <citation type="submission" date="2017-12" db="EMBL/GenBank/DDBJ databases">
        <authorList>
            <person name="Pombert J.-F."/>
            <person name="Haag K.L."/>
            <person name="Ebert D."/>
        </authorList>
    </citation>
    <scope>NUCLEOTIDE SEQUENCE [LARGE SCALE GENOMIC DNA]</scope>
    <source>
        <strain evidence="3">FI-OER-3-3</strain>
    </source>
</reference>
<dbReference type="CDD" id="cd06463">
    <property type="entry name" value="p23_like"/>
    <property type="match status" value="1"/>
</dbReference>
<proteinExistence type="predicted"/>
<dbReference type="PANTHER" id="PTHR45862">
    <property type="entry name" value="PROTEIN SGT1 HOMOLOG"/>
    <property type="match status" value="1"/>
</dbReference>
<dbReference type="InterPro" id="IPR007699">
    <property type="entry name" value="SGS_dom"/>
</dbReference>
<protein>
    <submittedName>
        <fullName evidence="3">SGS domain-containing protein</fullName>
    </submittedName>
</protein>
<dbReference type="VEuPathDB" id="MicrosporidiaDB:CWI37_0325p0030"/>
<evidence type="ECO:0000313" key="4">
    <source>
        <dbReference type="Proteomes" id="UP000292362"/>
    </source>
</evidence>
<evidence type="ECO:0000313" key="3">
    <source>
        <dbReference type="EMBL" id="TBU03259.1"/>
    </source>
</evidence>
<evidence type="ECO:0000259" key="1">
    <source>
        <dbReference type="PROSITE" id="PS51048"/>
    </source>
</evidence>
<dbReference type="Pfam" id="PF05002">
    <property type="entry name" value="SGS"/>
    <property type="match status" value="1"/>
</dbReference>
<dbReference type="InterPro" id="IPR008978">
    <property type="entry name" value="HSP20-like_chaperone"/>
</dbReference>
<comment type="caution">
    <text evidence="3">The sequence shown here is derived from an EMBL/GenBank/DDBJ whole genome shotgun (WGS) entry which is preliminary data.</text>
</comment>
<accession>A0A4Q9L6J2</accession>
<dbReference type="AlphaFoldDB" id="A0A4Q9L6J2"/>
<dbReference type="Proteomes" id="UP000292362">
    <property type="component" value="Unassembled WGS sequence"/>
</dbReference>